<keyword evidence="8 15" id="KW-0675">Receptor</keyword>
<evidence type="ECO:0000256" key="3">
    <source>
        <dbReference type="ARBA" id="ARBA00022452"/>
    </source>
</evidence>
<dbReference type="GO" id="GO:0009279">
    <property type="term" value="C:cell outer membrane"/>
    <property type="evidence" value="ECO:0007669"/>
    <property type="project" value="UniProtKB-SubCell"/>
</dbReference>
<dbReference type="PANTHER" id="PTHR30069">
    <property type="entry name" value="TONB-DEPENDENT OUTER MEMBRANE RECEPTOR"/>
    <property type="match status" value="1"/>
</dbReference>
<evidence type="ECO:0000256" key="11">
    <source>
        <dbReference type="RuleBase" id="RU003357"/>
    </source>
</evidence>
<evidence type="ECO:0000256" key="4">
    <source>
        <dbReference type="ARBA" id="ARBA00022692"/>
    </source>
</evidence>
<dbReference type="SUPFAM" id="SSF49464">
    <property type="entry name" value="Carboxypeptidase regulatory domain-like"/>
    <property type="match status" value="1"/>
</dbReference>
<evidence type="ECO:0000256" key="12">
    <source>
        <dbReference type="SAM" id="SignalP"/>
    </source>
</evidence>
<keyword evidence="2 10" id="KW-0813">Transport</keyword>
<sequence length="748" mass="84968">MKRIATLLCFMVCCAVAMHATNANVTKRTYTVRGTVKDRMNAPVPYATVMVLGTNIGIAADVDGGFRLQLDKGTYRLRFSCTGYEQKIVEVSAEQQPNLEVTLDEAKNGLTEVVVTGTRTERMLKDEPVVTRVITAEEIKKLDPQDFKSLLEYELPGLQFNGAAHGSGLPDISFQGMDSRYLLFLIDGERMAGEGALDNIDFSRLDVDNIERIEVIKGSMSTLYGSNALGGVVNIITKKANRPFVGNVSARTTSRGDQKYALSVGTRQEKFSSLTSASFSRRNPYTIRDTKPMTSTFKRPDGTDSTAVDTTRRSFNIKGYETFSIAQKFGYDFTDRLSAELTGSFYQNRLLYTEEMKLHERFRDFTFGGKLNYILNENSRLDLSYHYDHYYKNDIFPQAGDLTTVKYRDITNNIRLNYSLLLADRHALTAGTEYNTERMKSNWFRDTTSSRFSNCVIYVQDDYRVTDRLSLVGGLRMDYHSEYKAHVSPKLSAMYRLGHVTLRGGYAAGFRSPSLRELYAEFDHRGMFKIYGNTDLKPETSHHASLSAEWVAGIFNASATGYYNWFNNRIVRTVRIEDGPAKQYPDYTYQNAEKSKTYGFDVNAQVRLPFDLTLRGTYSYVNDDEKVQGKRSSYIRPHTAVMQADYTRRFGRCRAYIGLNGRWMAATDYWSYSTRSKGMYKMELESRMLWKLNAGCYFPRGIALNIGVDNLFNARDKNIGYDVYSATLTRGTEFIANLSVNIAELIGK</sequence>
<dbReference type="PANTHER" id="PTHR30069:SF29">
    <property type="entry name" value="HEMOGLOBIN AND HEMOGLOBIN-HAPTOGLOBIN-BINDING PROTEIN 1-RELATED"/>
    <property type="match status" value="1"/>
</dbReference>
<keyword evidence="6 11" id="KW-0798">TonB box</keyword>
<keyword evidence="4 10" id="KW-0812">Transmembrane</keyword>
<dbReference type="InterPro" id="IPR000531">
    <property type="entry name" value="Beta-barrel_TonB"/>
</dbReference>
<feature type="chain" id="PRO_5004813100" evidence="12">
    <location>
        <begin position="20"/>
        <end position="748"/>
    </location>
</feature>
<protein>
    <submittedName>
        <fullName evidence="15">TonB-denpendent receptor</fullName>
    </submittedName>
</protein>
<evidence type="ECO:0000256" key="2">
    <source>
        <dbReference type="ARBA" id="ARBA00022448"/>
    </source>
</evidence>
<dbReference type="Proteomes" id="UP000018874">
    <property type="component" value="Unassembled WGS sequence"/>
</dbReference>
<evidence type="ECO:0000256" key="5">
    <source>
        <dbReference type="ARBA" id="ARBA00022729"/>
    </source>
</evidence>
<dbReference type="SUPFAM" id="SSF56935">
    <property type="entry name" value="Porins"/>
    <property type="match status" value="1"/>
</dbReference>
<keyword evidence="5 12" id="KW-0732">Signal</keyword>
<evidence type="ECO:0000256" key="1">
    <source>
        <dbReference type="ARBA" id="ARBA00004571"/>
    </source>
</evidence>
<name>W2CT23_9BACT</name>
<dbReference type="GO" id="GO:0044718">
    <property type="term" value="P:siderophore transmembrane transport"/>
    <property type="evidence" value="ECO:0007669"/>
    <property type="project" value="TreeGrafter"/>
</dbReference>
<feature type="signal peptide" evidence="12">
    <location>
        <begin position="1"/>
        <end position="19"/>
    </location>
</feature>
<evidence type="ECO:0000256" key="7">
    <source>
        <dbReference type="ARBA" id="ARBA00023136"/>
    </source>
</evidence>
<proteinExistence type="inferred from homology"/>
<evidence type="ECO:0000256" key="10">
    <source>
        <dbReference type="PROSITE-ProRule" id="PRU01360"/>
    </source>
</evidence>
<dbReference type="PATRIC" id="fig|1411021.3.peg.510"/>
<dbReference type="PROSITE" id="PS52016">
    <property type="entry name" value="TONB_DEPENDENT_REC_3"/>
    <property type="match status" value="1"/>
</dbReference>
<evidence type="ECO:0000313" key="15">
    <source>
        <dbReference type="EMBL" id="ETK10374.1"/>
    </source>
</evidence>
<dbReference type="GO" id="GO:0015344">
    <property type="term" value="F:siderophore uptake transmembrane transporter activity"/>
    <property type="evidence" value="ECO:0007669"/>
    <property type="project" value="TreeGrafter"/>
</dbReference>
<keyword evidence="16" id="KW-1185">Reference proteome</keyword>
<dbReference type="InterPro" id="IPR037066">
    <property type="entry name" value="Plug_dom_sf"/>
</dbReference>
<dbReference type="InterPro" id="IPR039426">
    <property type="entry name" value="TonB-dep_rcpt-like"/>
</dbReference>
<comment type="caution">
    <text evidence="15">The sequence shown here is derived from an EMBL/GenBank/DDBJ whole genome shotgun (WGS) entry which is preliminary data.</text>
</comment>
<dbReference type="InterPro" id="IPR008969">
    <property type="entry name" value="CarboxyPept-like_regulatory"/>
</dbReference>
<organism evidence="15 16">
    <name type="scientific">Tannerella sp. oral taxon BU063 isolate Cell 6/7/9</name>
    <dbReference type="NCBI Taxonomy" id="1411021"/>
    <lineage>
        <taxon>Bacteria</taxon>
        <taxon>Pseudomonadati</taxon>
        <taxon>Bacteroidota</taxon>
        <taxon>Bacteroidia</taxon>
        <taxon>Bacteroidales</taxon>
        <taxon>Tannerellaceae</taxon>
        <taxon>Tannerella</taxon>
    </lineage>
</organism>
<evidence type="ECO:0000256" key="8">
    <source>
        <dbReference type="ARBA" id="ARBA00023170"/>
    </source>
</evidence>
<gene>
    <name evidence="15" type="ORF">T231_05240</name>
</gene>
<keyword evidence="9 10" id="KW-0998">Cell outer membrane</keyword>
<dbReference type="AlphaFoldDB" id="W2CT23"/>
<comment type="subcellular location">
    <subcellularLocation>
        <location evidence="1 10">Cell outer membrane</location>
        <topology evidence="1 10">Multi-pass membrane protein</topology>
    </subcellularLocation>
</comment>
<dbReference type="Pfam" id="PF00593">
    <property type="entry name" value="TonB_dep_Rec_b-barrel"/>
    <property type="match status" value="1"/>
</dbReference>
<accession>W2CT23</accession>
<evidence type="ECO:0000259" key="14">
    <source>
        <dbReference type="Pfam" id="PF07715"/>
    </source>
</evidence>
<dbReference type="Gene3D" id="2.60.40.1120">
    <property type="entry name" value="Carboxypeptidase-like, regulatory domain"/>
    <property type="match status" value="1"/>
</dbReference>
<dbReference type="Pfam" id="PF13715">
    <property type="entry name" value="CarbopepD_reg_2"/>
    <property type="match status" value="1"/>
</dbReference>
<dbReference type="Pfam" id="PF07715">
    <property type="entry name" value="Plug"/>
    <property type="match status" value="1"/>
</dbReference>
<keyword evidence="7 10" id="KW-0472">Membrane</keyword>
<dbReference type="Gene3D" id="2.40.170.20">
    <property type="entry name" value="TonB-dependent receptor, beta-barrel domain"/>
    <property type="match status" value="1"/>
</dbReference>
<feature type="domain" description="TonB-dependent receptor plug" evidence="14">
    <location>
        <begin position="125"/>
        <end position="232"/>
    </location>
</feature>
<evidence type="ECO:0000313" key="16">
    <source>
        <dbReference type="Proteomes" id="UP000018874"/>
    </source>
</evidence>
<dbReference type="InterPro" id="IPR012910">
    <property type="entry name" value="Plug_dom"/>
</dbReference>
<dbReference type="CDD" id="cd01347">
    <property type="entry name" value="ligand_gated_channel"/>
    <property type="match status" value="1"/>
</dbReference>
<evidence type="ECO:0000256" key="9">
    <source>
        <dbReference type="ARBA" id="ARBA00023237"/>
    </source>
</evidence>
<dbReference type="EMBL" id="AYYD01000748">
    <property type="protein sequence ID" value="ETK10374.1"/>
    <property type="molecule type" value="Genomic_DNA"/>
</dbReference>
<keyword evidence="3 10" id="KW-1134">Transmembrane beta strand</keyword>
<feature type="domain" description="TonB-dependent receptor-like beta-barrel" evidence="13">
    <location>
        <begin position="308"/>
        <end position="711"/>
    </location>
</feature>
<dbReference type="InterPro" id="IPR036942">
    <property type="entry name" value="Beta-barrel_TonB_sf"/>
</dbReference>
<evidence type="ECO:0000256" key="6">
    <source>
        <dbReference type="ARBA" id="ARBA00023077"/>
    </source>
</evidence>
<comment type="similarity">
    <text evidence="10 11">Belongs to the TonB-dependent receptor family.</text>
</comment>
<dbReference type="Gene3D" id="2.170.130.10">
    <property type="entry name" value="TonB-dependent receptor, plug domain"/>
    <property type="match status" value="1"/>
</dbReference>
<reference evidence="15 16" key="1">
    <citation type="submission" date="2013-11" db="EMBL/GenBank/DDBJ databases">
        <title>Single cell genomics of uncultured Tannerella BU063 (oral taxon 286).</title>
        <authorList>
            <person name="Beall C.J."/>
            <person name="Campbell A.G."/>
            <person name="Griffen A.L."/>
            <person name="Podar M."/>
            <person name="Leys E.J."/>
        </authorList>
    </citation>
    <scope>NUCLEOTIDE SEQUENCE [LARGE SCALE GENOMIC DNA]</scope>
    <source>
        <strain evidence="15">Cell 6/7/9</strain>
    </source>
</reference>
<evidence type="ECO:0000259" key="13">
    <source>
        <dbReference type="Pfam" id="PF00593"/>
    </source>
</evidence>